<gene>
    <name evidence="2" type="ORF">ACFSGX_16465</name>
</gene>
<evidence type="ECO:0000313" key="3">
    <source>
        <dbReference type="Proteomes" id="UP001597400"/>
    </source>
</evidence>
<dbReference type="CDD" id="cd00291">
    <property type="entry name" value="SirA_YedF_YeeD"/>
    <property type="match status" value="1"/>
</dbReference>
<protein>
    <submittedName>
        <fullName evidence="2">Sulfurtransferase TusA family protein</fullName>
    </submittedName>
</protein>
<dbReference type="Proteomes" id="UP001597400">
    <property type="component" value="Unassembled WGS sequence"/>
</dbReference>
<comment type="caution">
    <text evidence="2">The sequence shown here is derived from an EMBL/GenBank/DDBJ whole genome shotgun (WGS) entry which is preliminary data.</text>
</comment>
<dbReference type="RefSeq" id="WP_380931413.1">
    <property type="nucleotide sequence ID" value="NZ_JBHUGS010000005.1"/>
</dbReference>
<sequence length="71" mass="7595">MNDAGAVLIDTRGMRCPWPALRLARAVRAGADGTYYVVMADDPNAGSEIAALAAANGWTMSQELDRIDIRT</sequence>
<accession>A0ABW4U046</accession>
<reference evidence="3" key="1">
    <citation type="journal article" date="2019" name="Int. J. Syst. Evol. Microbiol.">
        <title>The Global Catalogue of Microorganisms (GCM) 10K type strain sequencing project: providing services to taxonomists for standard genome sequencing and annotation.</title>
        <authorList>
            <consortium name="The Broad Institute Genomics Platform"/>
            <consortium name="The Broad Institute Genome Sequencing Center for Infectious Disease"/>
            <person name="Wu L."/>
            <person name="Ma J."/>
        </authorList>
    </citation>
    <scope>NUCLEOTIDE SEQUENCE [LARGE SCALE GENOMIC DNA]</scope>
    <source>
        <strain evidence="3">CGMCC 1.12702</strain>
    </source>
</reference>
<dbReference type="EMBL" id="JBHUGS010000005">
    <property type="protein sequence ID" value="MFD1952370.1"/>
    <property type="molecule type" value="Genomic_DNA"/>
</dbReference>
<evidence type="ECO:0000313" key="2">
    <source>
        <dbReference type="EMBL" id="MFD1952370.1"/>
    </source>
</evidence>
<dbReference type="Pfam" id="PF01206">
    <property type="entry name" value="TusA"/>
    <property type="match status" value="1"/>
</dbReference>
<dbReference type="SUPFAM" id="SSF64307">
    <property type="entry name" value="SirA-like"/>
    <property type="match status" value="1"/>
</dbReference>
<keyword evidence="3" id="KW-1185">Reference proteome</keyword>
<proteinExistence type="predicted"/>
<dbReference type="Gene3D" id="3.30.110.40">
    <property type="entry name" value="TusA-like domain"/>
    <property type="match status" value="1"/>
</dbReference>
<dbReference type="InterPro" id="IPR036868">
    <property type="entry name" value="TusA-like_sf"/>
</dbReference>
<dbReference type="PROSITE" id="PS01148">
    <property type="entry name" value="UPF0033"/>
    <property type="match status" value="1"/>
</dbReference>
<name>A0ABW4U046_9SPHN</name>
<dbReference type="InterPro" id="IPR001455">
    <property type="entry name" value="TusA-like"/>
</dbReference>
<feature type="domain" description="UPF0033" evidence="1">
    <location>
        <begin position="9"/>
        <end position="33"/>
    </location>
</feature>
<evidence type="ECO:0000259" key="1">
    <source>
        <dbReference type="PROSITE" id="PS01148"/>
    </source>
</evidence>
<organism evidence="2 3">
    <name type="scientific">Sphingomonas arantia</name>
    <dbReference type="NCBI Taxonomy" id="1460676"/>
    <lineage>
        <taxon>Bacteria</taxon>
        <taxon>Pseudomonadati</taxon>
        <taxon>Pseudomonadota</taxon>
        <taxon>Alphaproteobacteria</taxon>
        <taxon>Sphingomonadales</taxon>
        <taxon>Sphingomonadaceae</taxon>
        <taxon>Sphingomonas</taxon>
    </lineage>
</organism>